<feature type="compositionally biased region" description="Gly residues" evidence="4">
    <location>
        <begin position="91"/>
        <end position="105"/>
    </location>
</feature>
<name>A0ABC8AXX3_9NOCA</name>
<keyword evidence="1" id="KW-0805">Transcription regulation</keyword>
<dbReference type="SUPFAM" id="SSF51182">
    <property type="entry name" value="RmlC-like cupins"/>
    <property type="match status" value="1"/>
</dbReference>
<dbReference type="InterPro" id="IPR009057">
    <property type="entry name" value="Homeodomain-like_sf"/>
</dbReference>
<evidence type="ECO:0000256" key="2">
    <source>
        <dbReference type="ARBA" id="ARBA00023125"/>
    </source>
</evidence>
<feature type="domain" description="HTH araC/xylS-type" evidence="5">
    <location>
        <begin position="208"/>
        <end position="306"/>
    </location>
</feature>
<dbReference type="Pfam" id="PF12833">
    <property type="entry name" value="HTH_18"/>
    <property type="match status" value="1"/>
</dbReference>
<evidence type="ECO:0000256" key="3">
    <source>
        <dbReference type="ARBA" id="ARBA00023163"/>
    </source>
</evidence>
<accession>A0ABC8AXX3</accession>
<sequence length="310" mass="33010">MVDILSDAVAAMRMGIPHSNRTVQRGSWYTHFPASGNSAGFHVVLQGSCWLRPDDGEPIHLQVGDVAFLPRSRGHAIGDGPHAFGDRPALGGNGPDGGDSPGGASGQRPGESGAETILLCGAYSLDASRTHPALAELPDVVHLLARVGQYSPLRGAIDLLGHEIDTSEGSGAIAPLLEVLLLFMLRAWHEAHPADSGWVAALRDPVIYAALSAIHEQPGAPWTVQSLAARAGVSRSVFAQRFTATLGTGPLTYLTWWRMTCAARMLRDSDALLRVIAEKSGYTSEYAFAKAFRREFGLAPGRFRSRAEAA</sequence>
<feature type="region of interest" description="Disordered" evidence="4">
    <location>
        <begin position="77"/>
        <end position="111"/>
    </location>
</feature>
<dbReference type="InterPro" id="IPR050204">
    <property type="entry name" value="AraC_XylS_family_regulators"/>
</dbReference>
<dbReference type="SMART" id="SM00342">
    <property type="entry name" value="HTH_ARAC"/>
    <property type="match status" value="1"/>
</dbReference>
<dbReference type="Pfam" id="PF12852">
    <property type="entry name" value="Cupin_6"/>
    <property type="match status" value="1"/>
</dbReference>
<dbReference type="GO" id="GO:0003677">
    <property type="term" value="F:DNA binding"/>
    <property type="evidence" value="ECO:0007669"/>
    <property type="project" value="UniProtKB-KW"/>
</dbReference>
<evidence type="ECO:0000313" key="7">
    <source>
        <dbReference type="Proteomes" id="UP000180166"/>
    </source>
</evidence>
<keyword evidence="3" id="KW-0804">Transcription</keyword>
<dbReference type="PROSITE" id="PS00041">
    <property type="entry name" value="HTH_ARAC_FAMILY_1"/>
    <property type="match status" value="1"/>
</dbReference>
<dbReference type="Proteomes" id="UP000180166">
    <property type="component" value="Chromosome"/>
</dbReference>
<dbReference type="KEGG" id="nsr:NS506_04825"/>
<dbReference type="GO" id="GO:0006355">
    <property type="term" value="P:regulation of DNA-templated transcription"/>
    <property type="evidence" value="ECO:0007669"/>
    <property type="project" value="UniProtKB-ARBA"/>
</dbReference>
<dbReference type="PANTHER" id="PTHR46796">
    <property type="entry name" value="HTH-TYPE TRANSCRIPTIONAL ACTIVATOR RHAS-RELATED"/>
    <property type="match status" value="1"/>
</dbReference>
<evidence type="ECO:0000313" key="6">
    <source>
        <dbReference type="EMBL" id="APA98871.1"/>
    </source>
</evidence>
<proteinExistence type="predicted"/>
<dbReference type="InterPro" id="IPR018060">
    <property type="entry name" value="HTH_AraC"/>
</dbReference>
<dbReference type="Gene3D" id="1.10.10.60">
    <property type="entry name" value="Homeodomain-like"/>
    <property type="match status" value="2"/>
</dbReference>
<dbReference type="InterPro" id="IPR032783">
    <property type="entry name" value="AraC_lig"/>
</dbReference>
<gene>
    <name evidence="6" type="ORF">NS506_04825</name>
</gene>
<dbReference type="SUPFAM" id="SSF46689">
    <property type="entry name" value="Homeodomain-like"/>
    <property type="match status" value="2"/>
</dbReference>
<dbReference type="AlphaFoldDB" id="A0ABC8AXX3"/>
<protein>
    <submittedName>
        <fullName evidence="6">HTH-type transcriptional regulator</fullName>
    </submittedName>
</protein>
<dbReference type="PANTHER" id="PTHR46796:SF7">
    <property type="entry name" value="ARAC FAMILY TRANSCRIPTIONAL REGULATOR"/>
    <property type="match status" value="1"/>
</dbReference>
<dbReference type="InterPro" id="IPR018062">
    <property type="entry name" value="HTH_AraC-typ_CS"/>
</dbReference>
<dbReference type="InterPro" id="IPR011051">
    <property type="entry name" value="RmlC_Cupin_sf"/>
</dbReference>
<dbReference type="EMBL" id="CP017839">
    <property type="protein sequence ID" value="APA98871.1"/>
    <property type="molecule type" value="Genomic_DNA"/>
</dbReference>
<reference evidence="6 7" key="1">
    <citation type="submission" date="2016-10" db="EMBL/GenBank/DDBJ databases">
        <title>Genome sequence of Nocardia seriolae strain EM150506, isolated from Anguila japonica.</title>
        <authorList>
            <person name="Han H.-J."/>
        </authorList>
    </citation>
    <scope>NUCLEOTIDE SEQUENCE [LARGE SCALE GENOMIC DNA]</scope>
    <source>
        <strain evidence="6 7">EM150506</strain>
    </source>
</reference>
<keyword evidence="2" id="KW-0238">DNA-binding</keyword>
<evidence type="ECO:0000256" key="1">
    <source>
        <dbReference type="ARBA" id="ARBA00023015"/>
    </source>
</evidence>
<organism evidence="6 7">
    <name type="scientific">Nocardia seriolae</name>
    <dbReference type="NCBI Taxonomy" id="37332"/>
    <lineage>
        <taxon>Bacteria</taxon>
        <taxon>Bacillati</taxon>
        <taxon>Actinomycetota</taxon>
        <taxon>Actinomycetes</taxon>
        <taxon>Mycobacteriales</taxon>
        <taxon>Nocardiaceae</taxon>
        <taxon>Nocardia</taxon>
    </lineage>
</organism>
<evidence type="ECO:0000259" key="5">
    <source>
        <dbReference type="PROSITE" id="PS01124"/>
    </source>
</evidence>
<dbReference type="PROSITE" id="PS01124">
    <property type="entry name" value="HTH_ARAC_FAMILY_2"/>
    <property type="match status" value="1"/>
</dbReference>
<evidence type="ECO:0000256" key="4">
    <source>
        <dbReference type="SAM" id="MobiDB-lite"/>
    </source>
</evidence>